<evidence type="ECO:0000256" key="1">
    <source>
        <dbReference type="SAM" id="MobiDB-lite"/>
    </source>
</evidence>
<reference evidence="2" key="1">
    <citation type="submission" date="2021-01" db="EMBL/GenBank/DDBJ databases">
        <authorList>
            <person name="Corre E."/>
            <person name="Pelletier E."/>
            <person name="Niang G."/>
            <person name="Scheremetjew M."/>
            <person name="Finn R."/>
            <person name="Kale V."/>
            <person name="Holt S."/>
            <person name="Cochrane G."/>
            <person name="Meng A."/>
            <person name="Brown T."/>
            <person name="Cohen L."/>
        </authorList>
    </citation>
    <scope>NUCLEOTIDE SEQUENCE</scope>
    <source>
        <strain evidence="2">CCMP3105</strain>
    </source>
</reference>
<dbReference type="EMBL" id="HBNR01018693">
    <property type="protein sequence ID" value="CAE4572771.1"/>
    <property type="molecule type" value="Transcribed_RNA"/>
</dbReference>
<name>A0A7S4VAA4_9DINO</name>
<protein>
    <submittedName>
        <fullName evidence="2">Uncharacterized protein</fullName>
    </submittedName>
</protein>
<dbReference type="AlphaFoldDB" id="A0A7S4VAA4"/>
<gene>
    <name evidence="2" type="ORF">AMON00008_LOCUS12390</name>
</gene>
<accession>A0A7S4VAA4</accession>
<proteinExistence type="predicted"/>
<sequence length="313" mass="33708">MAPVVAVLAEDAGPMYVLPPSCATSPILRCSRHDDPMSSDMSHQLSELGRIERPSTPPPINLLLAPVASTAPHVDYEDIPRPPGLSDPAPSTTSGRGQPIAAGEAQAPPARGGAKELVASVIQSVLGDDFPGLDGDMVPAELPCNAGILRRWWTRPTHPLLCPLTGFPVNLLPYPPFKLRSDASKPTPYKLVDGKFLAMAVIVDSSVPFCGRNLQVSDLHALDLHIHRCKLGPFKPARLMELQRAVAEATTAKAKAEAMQGLVKFRIEARAELGKLRKIQESRLIQLQLLPGGSRRHRGEARGSRRKQNGLAS</sequence>
<organism evidence="2">
    <name type="scientific">Alexandrium monilatum</name>
    <dbReference type="NCBI Taxonomy" id="311494"/>
    <lineage>
        <taxon>Eukaryota</taxon>
        <taxon>Sar</taxon>
        <taxon>Alveolata</taxon>
        <taxon>Dinophyceae</taxon>
        <taxon>Gonyaulacales</taxon>
        <taxon>Pyrocystaceae</taxon>
        <taxon>Alexandrium</taxon>
    </lineage>
</organism>
<feature type="region of interest" description="Disordered" evidence="1">
    <location>
        <begin position="74"/>
        <end position="112"/>
    </location>
</feature>
<evidence type="ECO:0000313" key="2">
    <source>
        <dbReference type="EMBL" id="CAE4572771.1"/>
    </source>
</evidence>
<feature type="region of interest" description="Disordered" evidence="1">
    <location>
        <begin position="294"/>
        <end position="313"/>
    </location>
</feature>